<feature type="domain" description="Gliding motility-associated protein GldM N-terminal" evidence="3">
    <location>
        <begin position="31"/>
        <end position="220"/>
    </location>
</feature>
<reference evidence="6 7" key="1">
    <citation type="submission" date="2016-10" db="EMBL/GenBank/DDBJ databases">
        <authorList>
            <person name="de Groot N.N."/>
        </authorList>
    </citation>
    <scope>NUCLEOTIDE SEQUENCE [LARGE SCALE GENOMIC DNA]</scope>
    <source>
        <strain evidence="6 7">DSM 17794</strain>
    </source>
</reference>
<keyword evidence="1" id="KW-0812">Transmembrane</keyword>
<keyword evidence="1" id="KW-0472">Membrane</keyword>
<dbReference type="STRING" id="287099.SAMN05660413_01507"/>
<evidence type="ECO:0000313" key="7">
    <source>
        <dbReference type="Proteomes" id="UP000199153"/>
    </source>
</evidence>
<feature type="domain" description="Gliding motility-associated protein GldM first immunoglobulin-like" evidence="4">
    <location>
        <begin position="224"/>
        <end position="327"/>
    </location>
</feature>
<dbReference type="EMBL" id="FOVL01000007">
    <property type="protein sequence ID" value="SFN53523.1"/>
    <property type="molecule type" value="Genomic_DNA"/>
</dbReference>
<dbReference type="InterPro" id="IPR048406">
    <property type="entry name" value="GldM_Ig-like-2"/>
</dbReference>
<dbReference type="Pfam" id="PF12081">
    <property type="entry name" value="GldM_1st"/>
    <property type="match status" value="1"/>
</dbReference>
<dbReference type="Pfam" id="PF21602">
    <property type="entry name" value="GldM_3rd"/>
    <property type="match status" value="1"/>
</dbReference>
<evidence type="ECO:0000259" key="3">
    <source>
        <dbReference type="Pfam" id="PF12081"/>
    </source>
</evidence>
<sequence length="520" mass="57434">MASGKQTPRQKMINLMYLVFIAMMALNMSKEVLTAFGLMNEKLNASNISTTERNNAFMAGLEAKADEQPEKYVAIMEDAERVHELSQNLNDYIQGIKNELLAEYDEDGQRDYEAMDRSDKLDNMFFASGRVSPKGEEFLEQIRIYREGVIDIVGDDYAQIAEEVAEEFSTEEVTNRENVTQPWLMYHYQGYPLIASLTKMTQTQSDIKTTENDILSAMLSGQLQSEVAMTNYTTLLETPRSAYYQGETFNGSIVLGRKDATTKPNRVELSLDGQKLSESDYSIEDGRVVLNVNAGNAGQHKLEGSLIFVEDGEETVVPVDQEFSVIPKPNAATISADKMNVLYRGVQNPLTISMAGVPDNNVSASAPGLRKTSGSSYMMNVTNVQAREVKINVTGTIDGESYPSSSTFRIKDIPRPVGTVRGEDGAVKMQRNSLEVSTIGAALPDFDFDIDLNVTGFSFKVPGQPTIQVNGSRLDDRAKAALRRAGRGENVTIFDINARLSNNSGYMLKKVAPVVIELTN</sequence>
<evidence type="ECO:0000259" key="5">
    <source>
        <dbReference type="Pfam" id="PF21602"/>
    </source>
</evidence>
<organism evidence="6 7">
    <name type="scientific">Salegentibacter flavus</name>
    <dbReference type="NCBI Taxonomy" id="287099"/>
    <lineage>
        <taxon>Bacteria</taxon>
        <taxon>Pseudomonadati</taxon>
        <taxon>Bacteroidota</taxon>
        <taxon>Flavobacteriia</taxon>
        <taxon>Flavobacteriales</taxon>
        <taxon>Flavobacteriaceae</taxon>
        <taxon>Salegentibacter</taxon>
    </lineage>
</organism>
<keyword evidence="7" id="KW-1185">Reference proteome</keyword>
<evidence type="ECO:0000259" key="4">
    <source>
        <dbReference type="Pfam" id="PF21601"/>
    </source>
</evidence>
<evidence type="ECO:0000256" key="1">
    <source>
        <dbReference type="SAM" id="Phobius"/>
    </source>
</evidence>
<name>A0A1I4ZTZ2_9FLAO</name>
<evidence type="ECO:0000313" key="6">
    <source>
        <dbReference type="EMBL" id="SFN53523.1"/>
    </source>
</evidence>
<dbReference type="RefSeq" id="WP_093407856.1">
    <property type="nucleotide sequence ID" value="NZ_FOVL01000007.1"/>
</dbReference>
<dbReference type="InterPro" id="IPR022719">
    <property type="entry name" value="Motility-assoc_prot_GldM_C"/>
</dbReference>
<dbReference type="Pfam" id="PF21601">
    <property type="entry name" value="GldM_2nd"/>
    <property type="match status" value="1"/>
</dbReference>
<dbReference type="InterPro" id="IPR048405">
    <property type="entry name" value="GldM_Ig-like-1"/>
</dbReference>
<dbReference type="InterPro" id="IPR019859">
    <property type="entry name" value="Motility-assoc_prot_GldM"/>
</dbReference>
<feature type="domain" description="Gliding motility-associated protein GldM second immunoglobulin-like" evidence="5">
    <location>
        <begin position="332"/>
        <end position="411"/>
    </location>
</feature>
<evidence type="ECO:0000259" key="2">
    <source>
        <dbReference type="Pfam" id="PF12080"/>
    </source>
</evidence>
<proteinExistence type="predicted"/>
<dbReference type="InterPro" id="IPR022720">
    <property type="entry name" value="Motility-assoc_prot_GldM_N"/>
</dbReference>
<dbReference type="NCBIfam" id="TIGR03517">
    <property type="entry name" value="GldM_gliding"/>
    <property type="match status" value="1"/>
</dbReference>
<gene>
    <name evidence="6" type="ORF">SAMN05660413_01507</name>
</gene>
<keyword evidence="1" id="KW-1133">Transmembrane helix</keyword>
<feature type="transmembrane region" description="Helical" evidence="1">
    <location>
        <begin position="12"/>
        <end position="29"/>
    </location>
</feature>
<accession>A0A1I4ZTZ2</accession>
<dbReference type="Pfam" id="PF12080">
    <property type="entry name" value="GldM_4th"/>
    <property type="match status" value="1"/>
</dbReference>
<dbReference type="OrthoDB" id="1490890at2"/>
<dbReference type="Proteomes" id="UP000199153">
    <property type="component" value="Unassembled WGS sequence"/>
</dbReference>
<feature type="domain" description="Gliding motility-associated protein GldM C-terminal" evidence="2">
    <location>
        <begin position="414"/>
        <end position="518"/>
    </location>
</feature>
<dbReference type="AlphaFoldDB" id="A0A1I4ZTZ2"/>
<protein>
    <submittedName>
        <fullName evidence="6">Protein involved in gliding motility GldM</fullName>
    </submittedName>
</protein>